<dbReference type="Gene3D" id="1.50.10.10">
    <property type="match status" value="1"/>
</dbReference>
<dbReference type="EMBL" id="CP017267">
    <property type="protein sequence ID" value="APB30514.1"/>
    <property type="molecule type" value="Genomic_DNA"/>
</dbReference>
<dbReference type="KEGG" id="vte:BHY08_00940"/>
<feature type="binding site" evidence="4">
    <location>
        <position position="229"/>
    </location>
    <ligand>
        <name>substrate</name>
    </ligand>
</feature>
<dbReference type="InterPro" id="IPR010905">
    <property type="entry name" value="Glyco_hydro_88"/>
</dbReference>
<dbReference type="InterPro" id="IPR008928">
    <property type="entry name" value="6-hairpin_glycosidase_sf"/>
</dbReference>
<reference evidence="5 6" key="1">
    <citation type="submission" date="2016-09" db="EMBL/GenBank/DDBJ databases">
        <title>Vagococcus teuberi sp. nov., isolated from the Malian artisanal sour milk fene.</title>
        <authorList>
            <person name="Wullschleger S."/>
            <person name="Seifert C."/>
            <person name="Baumgartner S."/>
            <person name="Lacroix C."/>
            <person name="Bonfoh B."/>
            <person name="Stevens M.J."/>
            <person name="Meile L."/>
        </authorList>
    </citation>
    <scope>NUCLEOTIDE SEQUENCE [LARGE SCALE GENOMIC DNA]</scope>
    <source>
        <strain evidence="5 6">DSM 21459</strain>
    </source>
</reference>
<name>A0A1J0A3M4_9ENTE</name>
<evidence type="ECO:0000313" key="5">
    <source>
        <dbReference type="EMBL" id="APB30514.1"/>
    </source>
</evidence>
<organism evidence="5 6">
    <name type="scientific">Vagococcus teuberi</name>
    <dbReference type="NCBI Taxonomy" id="519472"/>
    <lineage>
        <taxon>Bacteria</taxon>
        <taxon>Bacillati</taxon>
        <taxon>Bacillota</taxon>
        <taxon>Bacilli</taxon>
        <taxon>Lactobacillales</taxon>
        <taxon>Enterococcaceae</taxon>
        <taxon>Vagococcus</taxon>
    </lineage>
</organism>
<evidence type="ECO:0000256" key="2">
    <source>
        <dbReference type="ARBA" id="ARBA00038358"/>
    </source>
</evidence>
<feature type="binding site" evidence="4">
    <location>
        <position position="241"/>
    </location>
    <ligand>
        <name>substrate</name>
    </ligand>
</feature>
<proteinExistence type="inferred from homology"/>
<dbReference type="STRING" id="519472.BHY08_00940"/>
<gene>
    <name evidence="5" type="ORF">BHY08_00940</name>
</gene>
<keyword evidence="6" id="KW-1185">Reference proteome</keyword>
<accession>A0A1J0A3M4</accession>
<dbReference type="InterPro" id="IPR052369">
    <property type="entry name" value="UG_Glycosaminoglycan_Hydrolase"/>
</dbReference>
<dbReference type="RefSeq" id="WP_071456082.1">
    <property type="nucleotide sequence ID" value="NZ_CP017267.1"/>
</dbReference>
<dbReference type="GO" id="GO:0000272">
    <property type="term" value="P:polysaccharide catabolic process"/>
    <property type="evidence" value="ECO:0007669"/>
    <property type="project" value="TreeGrafter"/>
</dbReference>
<sequence>MIKEDLLNAQRYYGSGLLSKKDITGALDHAVALVDENIKKFGETYPSPATKNGFYEKMKNIEWTNGFWTGMLWLAYEYTGDEKYHQLADKHVTDFLHRIEEKIEVDHHDLGFLYIPSCVSAYKLTGNEEAKKASILAADQLISRYQEKGEFIQAWGELGAEDNYRLIVDCMLNIPLLYWASEETGDMTYSDIADKHYQTTLKTAIRENASSFHTFYFDPKTGEPLKGVTRQGYSDDSSWARGQAWIVYGMALQYYQTHNDYIVEDFKAVTNYLLNRLPEDLVPYWDLIFTDGSGQSRDSSSGAIAVCGMNEMLKYLPESDELAMTYRYASHAMLGSLIKNYTYTDLEKENGLLTHGVYSWHSGKGVDEANIWGDYFYMEALLRFYKDWTLYW</sequence>
<evidence type="ECO:0000256" key="3">
    <source>
        <dbReference type="PIRSR" id="PIRSR610905-1"/>
    </source>
</evidence>
<dbReference type="PANTHER" id="PTHR36845:SF1">
    <property type="entry name" value="HYDROLASE, PUTATIVE (AFU_ORTHOLOGUE AFUA_7G05090)-RELATED"/>
    <property type="match status" value="1"/>
</dbReference>
<evidence type="ECO:0000256" key="1">
    <source>
        <dbReference type="ARBA" id="ARBA00022801"/>
    </source>
</evidence>
<feature type="active site" description="Nucleophile" evidence="3">
    <location>
        <position position="109"/>
    </location>
</feature>
<dbReference type="AlphaFoldDB" id="A0A1J0A3M4"/>
<feature type="binding site" evidence="4">
    <location>
        <position position="245"/>
    </location>
    <ligand>
        <name>substrate</name>
    </ligand>
</feature>
<dbReference type="Pfam" id="PF07470">
    <property type="entry name" value="Glyco_hydro_88"/>
    <property type="match status" value="1"/>
</dbReference>
<dbReference type="Proteomes" id="UP000191200">
    <property type="component" value="Chromosome"/>
</dbReference>
<feature type="binding site" evidence="4">
    <location>
        <position position="227"/>
    </location>
    <ligand>
        <name>substrate</name>
    </ligand>
</feature>
<feature type="binding site" evidence="4">
    <location>
        <position position="109"/>
    </location>
    <ligand>
        <name>substrate</name>
    </ligand>
</feature>
<dbReference type="InterPro" id="IPR012341">
    <property type="entry name" value="6hp_glycosidase-like_sf"/>
</dbReference>
<dbReference type="PANTHER" id="PTHR36845">
    <property type="entry name" value="HYDROLASE, PUTATIVE (AFU_ORTHOLOGUE AFUA_7G05090)-RELATED"/>
    <property type="match status" value="1"/>
</dbReference>
<protein>
    <submittedName>
        <fullName evidence="5">Glucuronyl hydrolase</fullName>
    </submittedName>
</protein>
<feature type="active site" description="Proton donor" evidence="3">
    <location>
        <position position="169"/>
    </location>
</feature>
<feature type="binding site" evidence="4">
    <location>
        <position position="169"/>
    </location>
    <ligand>
        <name>substrate</name>
    </ligand>
</feature>
<dbReference type="SUPFAM" id="SSF48208">
    <property type="entry name" value="Six-hairpin glycosidases"/>
    <property type="match status" value="1"/>
</dbReference>
<evidence type="ECO:0000256" key="4">
    <source>
        <dbReference type="PIRSR" id="PIRSR610905-2"/>
    </source>
</evidence>
<dbReference type="GO" id="GO:0052757">
    <property type="term" value="F:chondroitin hydrolase activity"/>
    <property type="evidence" value="ECO:0007669"/>
    <property type="project" value="TreeGrafter"/>
</dbReference>
<dbReference type="OrthoDB" id="428577at2"/>
<feature type="binding site" evidence="4">
    <location>
        <position position="362"/>
    </location>
    <ligand>
        <name>substrate</name>
    </ligand>
</feature>
<keyword evidence="1 5" id="KW-0378">Hydrolase</keyword>
<feature type="binding site" evidence="4">
    <location>
        <position position="359"/>
    </location>
    <ligand>
        <name>substrate</name>
    </ligand>
</feature>
<comment type="similarity">
    <text evidence="2">Belongs to the glycosyl hydrolase 88 family.</text>
</comment>
<evidence type="ECO:0000313" key="6">
    <source>
        <dbReference type="Proteomes" id="UP000191200"/>
    </source>
</evidence>